<dbReference type="GO" id="GO:0051539">
    <property type="term" value="F:4 iron, 4 sulfur cluster binding"/>
    <property type="evidence" value="ECO:0007669"/>
    <property type="project" value="UniProtKB-KW"/>
</dbReference>
<gene>
    <name evidence="9" type="ORF">BN9_054540</name>
</gene>
<dbReference type="NCBIfam" id="TIGR00049">
    <property type="entry name" value="iron-sulfur cluster assembly accessory protein"/>
    <property type="match status" value="1"/>
</dbReference>
<keyword evidence="4" id="KW-0411">Iron-sulfur</keyword>
<evidence type="ECO:0000256" key="7">
    <source>
        <dbReference type="ARBA" id="ARBA00023128"/>
    </source>
</evidence>
<dbReference type="FunCoup" id="A0A024GCQ5">
    <property type="interactions" value="113"/>
</dbReference>
<keyword evidence="6" id="KW-0408">Iron</keyword>
<keyword evidence="7" id="KW-0496">Mitochondrion</keyword>
<comment type="subcellular location">
    <subcellularLocation>
        <location evidence="1">Mitochondrion</location>
    </subcellularLocation>
</comment>
<dbReference type="InterPro" id="IPR035903">
    <property type="entry name" value="HesB-like_dom_sf"/>
</dbReference>
<evidence type="ECO:0000259" key="8">
    <source>
        <dbReference type="Pfam" id="PF01521"/>
    </source>
</evidence>
<dbReference type="Gene3D" id="2.60.300.12">
    <property type="entry name" value="HesB-like domain"/>
    <property type="match status" value="1"/>
</dbReference>
<sequence>MLRLVQKRLIFCMQIPKVRFSTKTSNLPDLIITPDAAKKLIENRQQQNNENLMLRLAVEGGGCSGFQYTFNFEDAANINNDEDTVFDQHGGKVVVDKVSLDLIRGSTLTYEQQLIRSAFVVQNNPNASSGCGCGISFDLKD</sequence>
<keyword evidence="10" id="KW-1185">Reference proteome</keyword>
<dbReference type="Proteomes" id="UP000053237">
    <property type="component" value="Unassembled WGS sequence"/>
</dbReference>
<organism evidence="9 10">
    <name type="scientific">Albugo candida</name>
    <dbReference type="NCBI Taxonomy" id="65357"/>
    <lineage>
        <taxon>Eukaryota</taxon>
        <taxon>Sar</taxon>
        <taxon>Stramenopiles</taxon>
        <taxon>Oomycota</taxon>
        <taxon>Peronosporomycetes</taxon>
        <taxon>Albuginales</taxon>
        <taxon>Albuginaceae</taxon>
        <taxon>Albugo</taxon>
    </lineage>
</organism>
<evidence type="ECO:0000313" key="10">
    <source>
        <dbReference type="Proteomes" id="UP000053237"/>
    </source>
</evidence>
<dbReference type="GO" id="GO:0051537">
    <property type="term" value="F:2 iron, 2 sulfur cluster binding"/>
    <property type="evidence" value="ECO:0007669"/>
    <property type="project" value="TreeGrafter"/>
</dbReference>
<comment type="similarity">
    <text evidence="3">Belongs to the HesB/IscA family.</text>
</comment>
<protein>
    <recommendedName>
        <fullName evidence="8">Core domain-containing protein</fullName>
    </recommendedName>
</protein>
<dbReference type="EMBL" id="CAIX01000075">
    <property type="protein sequence ID" value="CCI44645.1"/>
    <property type="molecule type" value="Genomic_DNA"/>
</dbReference>
<proteinExistence type="inferred from homology"/>
<dbReference type="PANTHER" id="PTHR43011">
    <property type="entry name" value="IRON-SULFUR CLUSTER ASSEMBLY 2 HOMOLOG, MITOCHONDRIAL"/>
    <property type="match status" value="1"/>
</dbReference>
<comment type="caution">
    <text evidence="9">The sequence shown here is derived from an EMBL/GenBank/DDBJ whole genome shotgun (WGS) entry which is preliminary data.</text>
</comment>
<dbReference type="GO" id="GO:0016226">
    <property type="term" value="P:iron-sulfur cluster assembly"/>
    <property type="evidence" value="ECO:0007669"/>
    <property type="project" value="InterPro"/>
</dbReference>
<feature type="domain" description="Core" evidence="8">
    <location>
        <begin position="30"/>
        <end position="134"/>
    </location>
</feature>
<dbReference type="GO" id="GO:0005506">
    <property type="term" value="F:iron ion binding"/>
    <property type="evidence" value="ECO:0007669"/>
    <property type="project" value="TreeGrafter"/>
</dbReference>
<dbReference type="GO" id="GO:0120510">
    <property type="term" value="C:mitochondrial [4Fe-4S] assembly complex"/>
    <property type="evidence" value="ECO:0007669"/>
    <property type="project" value="UniProtKB-ARBA"/>
</dbReference>
<evidence type="ECO:0000256" key="6">
    <source>
        <dbReference type="ARBA" id="ARBA00023004"/>
    </source>
</evidence>
<dbReference type="PANTHER" id="PTHR43011:SF1">
    <property type="entry name" value="IRON-SULFUR CLUSTER ASSEMBLY 2 HOMOLOG, MITOCHONDRIAL"/>
    <property type="match status" value="1"/>
</dbReference>
<dbReference type="FunFam" id="2.60.300.12:FF:000006">
    <property type="entry name" value="Iron-sulfur cluster assembly 2 mitochondrial"/>
    <property type="match status" value="1"/>
</dbReference>
<accession>A0A024GCQ5</accession>
<name>A0A024GCQ5_9STRA</name>
<evidence type="ECO:0000256" key="1">
    <source>
        <dbReference type="ARBA" id="ARBA00004173"/>
    </source>
</evidence>
<comment type="pathway">
    <text evidence="2">Cofactor biosynthesis; iron-sulfur cluster biosynthesis.</text>
</comment>
<reference evidence="9 10" key="1">
    <citation type="submission" date="2012-05" db="EMBL/GenBank/DDBJ databases">
        <title>Recombination and specialization in a pathogen metapopulation.</title>
        <authorList>
            <person name="Gardiner A."/>
            <person name="Kemen E."/>
            <person name="Schultz-Larsen T."/>
            <person name="MacLean D."/>
            <person name="Van Oosterhout C."/>
            <person name="Jones J.D.G."/>
        </authorList>
    </citation>
    <scope>NUCLEOTIDE SEQUENCE [LARGE SCALE GENOMIC DNA]</scope>
    <source>
        <strain evidence="9 10">Ac Nc2</strain>
    </source>
</reference>
<dbReference type="Pfam" id="PF01521">
    <property type="entry name" value="Fe-S_biosyn"/>
    <property type="match status" value="1"/>
</dbReference>
<evidence type="ECO:0000256" key="2">
    <source>
        <dbReference type="ARBA" id="ARBA00005151"/>
    </source>
</evidence>
<dbReference type="SUPFAM" id="SSF89360">
    <property type="entry name" value="HesB-like domain"/>
    <property type="match status" value="1"/>
</dbReference>
<keyword evidence="5" id="KW-0479">Metal-binding</keyword>
<dbReference type="OrthoDB" id="1938621at2759"/>
<dbReference type="InParanoid" id="A0A024GCQ5"/>
<dbReference type="STRING" id="65357.A0A024GCQ5"/>
<dbReference type="AlphaFoldDB" id="A0A024GCQ5"/>
<evidence type="ECO:0000256" key="5">
    <source>
        <dbReference type="ARBA" id="ARBA00022723"/>
    </source>
</evidence>
<evidence type="ECO:0000313" key="9">
    <source>
        <dbReference type="EMBL" id="CCI44645.1"/>
    </source>
</evidence>
<evidence type="ECO:0000256" key="3">
    <source>
        <dbReference type="ARBA" id="ARBA00006718"/>
    </source>
</evidence>
<dbReference type="InterPro" id="IPR016092">
    <property type="entry name" value="ATAP"/>
</dbReference>
<dbReference type="InterPro" id="IPR000361">
    <property type="entry name" value="ATAP_core_dom"/>
</dbReference>
<keyword evidence="4" id="KW-0004">4Fe-4S</keyword>
<evidence type="ECO:0000256" key="4">
    <source>
        <dbReference type="ARBA" id="ARBA00022485"/>
    </source>
</evidence>